<dbReference type="PANTHER" id="PTHR31610">
    <property type="entry name" value="SLR0360 PROTEIN"/>
    <property type="match status" value="1"/>
</dbReference>
<dbReference type="Proteomes" id="UP000663891">
    <property type="component" value="Unassembled WGS sequence"/>
</dbReference>
<dbReference type="OrthoDB" id="9999009at2759"/>
<feature type="transmembrane region" description="Helical" evidence="1">
    <location>
        <begin position="389"/>
        <end position="409"/>
    </location>
</feature>
<feature type="transmembrane region" description="Helical" evidence="1">
    <location>
        <begin position="694"/>
        <end position="711"/>
    </location>
</feature>
<protein>
    <submittedName>
        <fullName evidence="2">Uncharacterized protein</fullName>
    </submittedName>
</protein>
<feature type="transmembrane region" description="Helical" evidence="1">
    <location>
        <begin position="542"/>
        <end position="561"/>
    </location>
</feature>
<proteinExistence type="predicted"/>
<feature type="transmembrane region" description="Helical" evidence="1">
    <location>
        <begin position="645"/>
        <end position="661"/>
    </location>
</feature>
<feature type="transmembrane region" description="Helical" evidence="1">
    <location>
        <begin position="826"/>
        <end position="846"/>
    </location>
</feature>
<dbReference type="PANTHER" id="PTHR31610:SF0">
    <property type="entry name" value="SLC26A_SULP TRANSPORTER DOMAIN-CONTAINING PROTEIN"/>
    <property type="match status" value="1"/>
</dbReference>
<feature type="non-terminal residue" evidence="2">
    <location>
        <position position="847"/>
    </location>
</feature>
<accession>A0A815T9V8</accession>
<sequence>MSIPMDEISSPVERSTNSVEIVSDTKIRRFFINRLQIIKNELKQILTFHPQEWINAFRFNSLYPLFVRGDIDGFIALFINTLATLLAVILSLQPILGNKIVYEKIIPGVGLSMFWGNLYYAYMARKLAFKEKRGDVCAMPFGMNTPGAFAFIYVIILPTYYGCISSHEKVYCQELAWHVALASNFITGIILLLLSIFGEFIRQNTPSVALLSSISGLGFVFLALNEYLPIAATPIVSFLPFAIVMLGYFGEVKYGPFPVALVALTIGTGLGWATSLNQASAVREAVHFVKIYKPSFPIIEIFRHFNTISSYLSTTIPTAISIAISTIQCIESAKRSGDFYPTREAMFADGMGTIIASLFGSIFGMTIYIGHSAFKKMGAKQAYSIIHGLAYLPLCFLGITAVLISTIAIVSINPIMVFIGLIICTDTLSTLVIDRSKMSIPMDEIPSPVEKSTNSVEIVSDTKIRRFFINRFQIIKNELKQILTFHPQEWINAFRFNSLYPLFVRGDIDGFIALFINTLATLLAVVLSLQPILGNEIVYEKIIPGVGLSMFWGNLYYAYMARKLAFKEKRGDVCAMPFGMNTPGAFAFIYVIILPTYYGCISSHEKVYCQELAWHVALASNFITGIILLLLSIFGEFIRQNTPSVALLSSISGLGFVFLALNEYLPIAATPIVSFLPFAIVMLGYFGEVKYGPFPVALVALTIGTGLGWATSLNQASAVREAVHFVKIYKPSFPIIDIFRHFNTISSYLSTTIPTAISIAISTIQCIESAKRSGDFYPTREAMFADGMGTIIASLFGSIFGMTIYIGHSAFKKMGAKQAYSIIHGLAYLPLCFLGITAVLISTIAIV</sequence>
<comment type="caution">
    <text evidence="2">The sequence shown here is derived from an EMBL/GenBank/DDBJ whole genome shotgun (WGS) entry which is preliminary data.</text>
</comment>
<feature type="transmembrane region" description="Helical" evidence="1">
    <location>
        <begin position="208"/>
        <end position="224"/>
    </location>
</feature>
<feature type="transmembrane region" description="Helical" evidence="1">
    <location>
        <begin position="74"/>
        <end position="93"/>
    </location>
</feature>
<keyword evidence="1" id="KW-0812">Transmembrane</keyword>
<name>A0A815T9V8_9BILA</name>
<feature type="transmembrane region" description="Helical" evidence="1">
    <location>
        <begin position="257"/>
        <end position="274"/>
    </location>
</feature>
<evidence type="ECO:0000313" key="3">
    <source>
        <dbReference type="Proteomes" id="UP000663891"/>
    </source>
</evidence>
<dbReference type="EMBL" id="CAJNON010002130">
    <property type="protein sequence ID" value="CAF1500887.1"/>
    <property type="molecule type" value="Genomic_DNA"/>
</dbReference>
<feature type="transmembrane region" description="Helical" evidence="1">
    <location>
        <begin position="105"/>
        <end position="124"/>
    </location>
</feature>
<feature type="transmembrane region" description="Helical" evidence="1">
    <location>
        <begin position="511"/>
        <end position="530"/>
    </location>
</feature>
<evidence type="ECO:0000256" key="1">
    <source>
        <dbReference type="SAM" id="Phobius"/>
    </source>
</evidence>
<feature type="transmembrane region" description="Helical" evidence="1">
    <location>
        <begin position="230"/>
        <end position="250"/>
    </location>
</feature>
<feature type="transmembrane region" description="Helical" evidence="1">
    <location>
        <begin position="350"/>
        <end position="369"/>
    </location>
</feature>
<feature type="transmembrane region" description="Helical" evidence="1">
    <location>
        <begin position="573"/>
        <end position="593"/>
    </location>
</feature>
<feature type="transmembrane region" description="Helical" evidence="1">
    <location>
        <begin position="415"/>
        <end position="433"/>
    </location>
</feature>
<reference evidence="2" key="1">
    <citation type="submission" date="2021-02" db="EMBL/GenBank/DDBJ databases">
        <authorList>
            <person name="Nowell W R."/>
        </authorList>
    </citation>
    <scope>NUCLEOTIDE SEQUENCE</scope>
</reference>
<dbReference type="AlphaFoldDB" id="A0A815T9V8"/>
<feature type="transmembrane region" description="Helical" evidence="1">
    <location>
        <begin position="176"/>
        <end position="196"/>
    </location>
</feature>
<evidence type="ECO:0000313" key="2">
    <source>
        <dbReference type="EMBL" id="CAF1500887.1"/>
    </source>
</evidence>
<feature type="transmembrane region" description="Helical" evidence="1">
    <location>
        <begin position="613"/>
        <end position="633"/>
    </location>
</feature>
<keyword evidence="1" id="KW-0472">Membrane</keyword>
<feature type="transmembrane region" description="Helical" evidence="1">
    <location>
        <begin position="136"/>
        <end position="156"/>
    </location>
</feature>
<gene>
    <name evidence="2" type="ORF">VCS650_LOCUS42236</name>
</gene>
<keyword evidence="1" id="KW-1133">Transmembrane helix</keyword>
<feature type="transmembrane region" description="Helical" evidence="1">
    <location>
        <begin position="787"/>
        <end position="806"/>
    </location>
</feature>
<organism evidence="2 3">
    <name type="scientific">Adineta steineri</name>
    <dbReference type="NCBI Taxonomy" id="433720"/>
    <lineage>
        <taxon>Eukaryota</taxon>
        <taxon>Metazoa</taxon>
        <taxon>Spiralia</taxon>
        <taxon>Gnathifera</taxon>
        <taxon>Rotifera</taxon>
        <taxon>Eurotatoria</taxon>
        <taxon>Bdelloidea</taxon>
        <taxon>Adinetida</taxon>
        <taxon>Adinetidae</taxon>
        <taxon>Adineta</taxon>
    </lineage>
</organism>